<dbReference type="EMBL" id="AMYD01002959">
    <property type="protein sequence ID" value="EQB47453.1"/>
    <property type="molecule type" value="Genomic_DNA"/>
</dbReference>
<proteinExistence type="predicted"/>
<reference evidence="2" key="1">
    <citation type="journal article" date="2013" name="Mol. Plant Microbe Interact.">
        <title>Global aspects of pacC regulation of pathogenicity genes in Colletotrichum gloeosporioides as revealed by transcriptome analysis.</title>
        <authorList>
            <person name="Alkan N."/>
            <person name="Meng X."/>
            <person name="Friedlander G."/>
            <person name="Reuveni E."/>
            <person name="Sukno S."/>
            <person name="Sherman A."/>
            <person name="Thon M."/>
            <person name="Fluhr R."/>
            <person name="Prusky D."/>
        </authorList>
    </citation>
    <scope>NUCLEOTIDE SEQUENCE [LARGE SCALE GENOMIC DNA]</scope>
    <source>
        <strain evidence="2">Cg-14</strain>
    </source>
</reference>
<dbReference type="HOGENOM" id="CLU_2654338_0_0_1"/>
<dbReference type="AlphaFoldDB" id="T0K3X0"/>
<organism evidence="1 2">
    <name type="scientific">Colletotrichum gloeosporioides (strain Cg-14)</name>
    <name type="common">Anthracnose fungus</name>
    <name type="synonym">Glomerella cingulata</name>
    <dbReference type="NCBI Taxonomy" id="1237896"/>
    <lineage>
        <taxon>Eukaryota</taxon>
        <taxon>Fungi</taxon>
        <taxon>Dikarya</taxon>
        <taxon>Ascomycota</taxon>
        <taxon>Pezizomycotina</taxon>
        <taxon>Sordariomycetes</taxon>
        <taxon>Hypocreomycetidae</taxon>
        <taxon>Glomerellales</taxon>
        <taxon>Glomerellaceae</taxon>
        <taxon>Colletotrichum</taxon>
        <taxon>Colletotrichum gloeosporioides species complex</taxon>
    </lineage>
</organism>
<evidence type="ECO:0000313" key="1">
    <source>
        <dbReference type="EMBL" id="EQB47453.1"/>
    </source>
</evidence>
<comment type="caution">
    <text evidence="1">The sequence shown here is derived from an EMBL/GenBank/DDBJ whole genome shotgun (WGS) entry which is preliminary data.</text>
</comment>
<accession>T0K3X0</accession>
<sequence>MTVLAKLIRLNKSDPLNILDELIGIFLYFLQRFTLVYLVNLHAELRTKAILIEADHNLFQPLMLLKRCGQLIRFLF</sequence>
<evidence type="ECO:0000313" key="2">
    <source>
        <dbReference type="Proteomes" id="UP000015530"/>
    </source>
</evidence>
<gene>
    <name evidence="1" type="ORF">CGLO_13399</name>
</gene>
<name>T0K3X0_COLGC</name>
<protein>
    <submittedName>
        <fullName evidence="1">Uncharacterized protein</fullName>
    </submittedName>
</protein>
<dbReference type="Proteomes" id="UP000015530">
    <property type="component" value="Unassembled WGS sequence"/>
</dbReference>